<feature type="region of interest" description="Disordered" evidence="3">
    <location>
        <begin position="1"/>
        <end position="46"/>
    </location>
</feature>
<sequence length="248" mass="29103">MGGDEETTYQVVMRKPKEVYKPENTDSYDSSDTNEDDSKKKKHVKWSESTEMRERLKVYRRSQMDIPLDYHHLAIEEEREKEGVHLWRNHLKNEDEIDDDEISKFGENGYMERNIQIIKEETTRFTLYPAYSAAVSAYEQWLSNAENTKQLTDDQKATMTSQLELYKRLVGIYKEWSQQTRTDFPRESRFGEITTILQEAADLGQPPLSVSIVIREVLTDEENIQKQVDAYNCQVQEMLAALDIKSKV</sequence>
<dbReference type="InterPro" id="IPR038322">
    <property type="entry name" value="Pex19_C_sf"/>
</dbReference>
<dbReference type="EMBL" id="CAJHNH020005802">
    <property type="protein sequence ID" value="CAG5132990.1"/>
    <property type="molecule type" value="Genomic_DNA"/>
</dbReference>
<comment type="caution">
    <text evidence="4">The sequence shown here is derived from an EMBL/GenBank/DDBJ whole genome shotgun (WGS) entry which is preliminary data.</text>
</comment>
<dbReference type="AlphaFoldDB" id="A0A8S3ZY79"/>
<evidence type="ECO:0000313" key="5">
    <source>
        <dbReference type="Proteomes" id="UP000678393"/>
    </source>
</evidence>
<keyword evidence="5" id="KW-1185">Reference proteome</keyword>
<evidence type="ECO:0000256" key="1">
    <source>
        <dbReference type="ARBA" id="ARBA00006326"/>
    </source>
</evidence>
<dbReference type="Gene3D" id="1.20.120.900">
    <property type="entry name" value="Pex19, mPTS binding domain"/>
    <property type="match status" value="1"/>
</dbReference>
<gene>
    <name evidence="4" type="ORF">CUNI_LOCUS18548</name>
</gene>
<proteinExistence type="inferred from homology"/>
<dbReference type="Pfam" id="PF04614">
    <property type="entry name" value="Pex19"/>
    <property type="match status" value="1"/>
</dbReference>
<dbReference type="GO" id="GO:0005777">
    <property type="term" value="C:peroxisome"/>
    <property type="evidence" value="ECO:0007669"/>
    <property type="project" value="InterPro"/>
</dbReference>
<organism evidence="4 5">
    <name type="scientific">Candidula unifasciata</name>
    <dbReference type="NCBI Taxonomy" id="100452"/>
    <lineage>
        <taxon>Eukaryota</taxon>
        <taxon>Metazoa</taxon>
        <taxon>Spiralia</taxon>
        <taxon>Lophotrochozoa</taxon>
        <taxon>Mollusca</taxon>
        <taxon>Gastropoda</taxon>
        <taxon>Heterobranchia</taxon>
        <taxon>Euthyneura</taxon>
        <taxon>Panpulmonata</taxon>
        <taxon>Eupulmonata</taxon>
        <taxon>Stylommatophora</taxon>
        <taxon>Helicina</taxon>
        <taxon>Helicoidea</taxon>
        <taxon>Geomitridae</taxon>
        <taxon>Candidula</taxon>
    </lineage>
</organism>
<dbReference type="Proteomes" id="UP000678393">
    <property type="component" value="Unassembled WGS sequence"/>
</dbReference>
<evidence type="ECO:0000256" key="2">
    <source>
        <dbReference type="ARBA" id="ARBA00029688"/>
    </source>
</evidence>
<feature type="compositionally biased region" description="Basic and acidic residues" evidence="3">
    <location>
        <begin position="15"/>
        <end position="24"/>
    </location>
</feature>
<reference evidence="4" key="1">
    <citation type="submission" date="2021-04" db="EMBL/GenBank/DDBJ databases">
        <authorList>
            <consortium name="Molecular Ecology Group"/>
        </authorList>
    </citation>
    <scope>NUCLEOTIDE SEQUENCE</scope>
</reference>
<accession>A0A8S3ZY79</accession>
<dbReference type="OrthoDB" id="6134484at2759"/>
<name>A0A8S3ZY79_9EUPU</name>
<evidence type="ECO:0000256" key="3">
    <source>
        <dbReference type="SAM" id="MobiDB-lite"/>
    </source>
</evidence>
<dbReference type="InterPro" id="IPR006708">
    <property type="entry name" value="Pex19"/>
</dbReference>
<comment type="similarity">
    <text evidence="1">Belongs to the peroxin-19 family.</text>
</comment>
<evidence type="ECO:0000313" key="4">
    <source>
        <dbReference type="EMBL" id="CAG5132990.1"/>
    </source>
</evidence>
<protein>
    <recommendedName>
        <fullName evidence="2">Peroxin-19</fullName>
    </recommendedName>
</protein>